<protein>
    <recommendedName>
        <fullName evidence="4">PpiC domain-containing protein</fullName>
    </recommendedName>
</protein>
<name>A0ABN6MC10_9ACTN</name>
<evidence type="ECO:0000256" key="1">
    <source>
        <dbReference type="PROSITE-ProRule" id="PRU00278"/>
    </source>
</evidence>
<dbReference type="InterPro" id="IPR046357">
    <property type="entry name" value="PPIase_dom_sf"/>
</dbReference>
<evidence type="ECO:0000259" key="4">
    <source>
        <dbReference type="PROSITE" id="PS50198"/>
    </source>
</evidence>
<dbReference type="InterPro" id="IPR000297">
    <property type="entry name" value="PPIase_PpiC"/>
</dbReference>
<dbReference type="SUPFAM" id="SSF54534">
    <property type="entry name" value="FKBP-like"/>
    <property type="match status" value="1"/>
</dbReference>
<keyword evidence="1" id="KW-0413">Isomerase</keyword>
<feature type="chain" id="PRO_5045901269" description="PpiC domain-containing protein" evidence="3">
    <location>
        <begin position="25"/>
        <end position="397"/>
    </location>
</feature>
<keyword evidence="6" id="KW-1185">Reference proteome</keyword>
<dbReference type="InterPro" id="IPR027304">
    <property type="entry name" value="Trigger_fact/SurA_dom_sf"/>
</dbReference>
<evidence type="ECO:0000256" key="3">
    <source>
        <dbReference type="SAM" id="SignalP"/>
    </source>
</evidence>
<feature type="domain" description="PpiC" evidence="4">
    <location>
        <begin position="192"/>
        <end position="284"/>
    </location>
</feature>
<dbReference type="SUPFAM" id="SSF109998">
    <property type="entry name" value="Triger factor/SurA peptide-binding domain-like"/>
    <property type="match status" value="1"/>
</dbReference>
<accession>A0ABN6MC10</accession>
<feature type="signal peptide" evidence="3">
    <location>
        <begin position="1"/>
        <end position="24"/>
    </location>
</feature>
<dbReference type="Pfam" id="PF13624">
    <property type="entry name" value="SurA_N_3"/>
    <property type="match status" value="1"/>
</dbReference>
<proteinExistence type="predicted"/>
<feature type="region of interest" description="Disordered" evidence="2">
    <location>
        <begin position="353"/>
        <end position="397"/>
    </location>
</feature>
<dbReference type="Proteomes" id="UP001320544">
    <property type="component" value="Chromosome"/>
</dbReference>
<keyword evidence="3" id="KW-0732">Signal</keyword>
<dbReference type="PANTHER" id="PTHR47245">
    <property type="entry name" value="PEPTIDYLPROLYL ISOMERASE"/>
    <property type="match status" value="1"/>
</dbReference>
<organism evidence="5 6">
    <name type="scientific">Raoultibacter timonensis</name>
    <dbReference type="NCBI Taxonomy" id="1907662"/>
    <lineage>
        <taxon>Bacteria</taxon>
        <taxon>Bacillati</taxon>
        <taxon>Actinomycetota</taxon>
        <taxon>Coriobacteriia</taxon>
        <taxon>Eggerthellales</taxon>
        <taxon>Eggerthellaceae</taxon>
        <taxon>Raoultibacter</taxon>
    </lineage>
</organism>
<dbReference type="PANTHER" id="PTHR47245:SF2">
    <property type="entry name" value="PEPTIDYL-PROLYL CIS-TRANS ISOMERASE HP_0175-RELATED"/>
    <property type="match status" value="1"/>
</dbReference>
<dbReference type="PROSITE" id="PS51257">
    <property type="entry name" value="PROKAR_LIPOPROTEIN"/>
    <property type="match status" value="1"/>
</dbReference>
<dbReference type="InterPro" id="IPR050245">
    <property type="entry name" value="PrsA_foldase"/>
</dbReference>
<gene>
    <name evidence="5" type="ORF">CE91St30_00570</name>
</gene>
<dbReference type="Pfam" id="PF00639">
    <property type="entry name" value="Rotamase"/>
    <property type="match status" value="1"/>
</dbReference>
<sequence>MTSLKAAKFTCSIILAVSLGSALAGCVSDNAGDVGIGDTSEGVAATVNGEPIGEKAITEYIAEFREAGSLDDSEAWGKWVTSNGYTIDNVREEVIDYYVDELLYRQAAKEQGVSVEQSQIDEAVEQAKSQFENEEAWQEALSANSMTEEEYRADVVEPGLLQQALVDAVVPDSEISDDELLALAQSSASEFEGARRSSHILFSSDDAEEAQEVLDKINAGELDFDTAVERYSIDSSAENGGDVGWDALNTFVVEYANALSNLEVGEISGLVESEYGIHLIKCTDMFTVPAEGIVSVEQIPEEILSRMRTDITATDKSSEFLSWFEEYKAGAEVQINDMPAGLPYDIDLSPYLLGDSGELNEEGEAKADSGDPVPDSAENASDTEGEQGDEPLEPSES</sequence>
<evidence type="ECO:0000313" key="6">
    <source>
        <dbReference type="Proteomes" id="UP001320544"/>
    </source>
</evidence>
<dbReference type="Gene3D" id="1.10.4030.10">
    <property type="entry name" value="Porin chaperone SurA, peptide-binding domain"/>
    <property type="match status" value="1"/>
</dbReference>
<evidence type="ECO:0000313" key="5">
    <source>
        <dbReference type="EMBL" id="BDE94724.1"/>
    </source>
</evidence>
<dbReference type="EMBL" id="AP025564">
    <property type="protein sequence ID" value="BDE94724.1"/>
    <property type="molecule type" value="Genomic_DNA"/>
</dbReference>
<dbReference type="PROSITE" id="PS50198">
    <property type="entry name" value="PPIC_PPIASE_2"/>
    <property type="match status" value="1"/>
</dbReference>
<dbReference type="Gene3D" id="3.10.50.40">
    <property type="match status" value="1"/>
</dbReference>
<dbReference type="RefSeq" id="WP_244387517.1">
    <property type="nucleotide sequence ID" value="NZ_AP025564.1"/>
</dbReference>
<keyword evidence="1" id="KW-0697">Rotamase</keyword>
<feature type="compositionally biased region" description="Acidic residues" evidence="2">
    <location>
        <begin position="381"/>
        <end position="397"/>
    </location>
</feature>
<reference evidence="5 6" key="1">
    <citation type="submission" date="2022-01" db="EMBL/GenBank/DDBJ databases">
        <title>Novel bile acid biosynthetic pathways are enriched in the microbiome of centenarians.</title>
        <authorList>
            <person name="Sato Y."/>
            <person name="Atarashi K."/>
            <person name="Plichta R.D."/>
            <person name="Arai Y."/>
            <person name="Sasajima S."/>
            <person name="Kearney M.S."/>
            <person name="Suda W."/>
            <person name="Takeshita K."/>
            <person name="Sasaki T."/>
            <person name="Okamoto S."/>
            <person name="Skelly N.A."/>
            <person name="Okamura Y."/>
            <person name="Vlamakis H."/>
            <person name="Li Y."/>
            <person name="Tanoue T."/>
            <person name="Takei H."/>
            <person name="Nittono H."/>
            <person name="Narushima S."/>
            <person name="Irie J."/>
            <person name="Itoh H."/>
            <person name="Moriya K."/>
            <person name="Sugiura Y."/>
            <person name="Suematsu M."/>
            <person name="Moritoki N."/>
            <person name="Shibata S."/>
            <person name="Littman R.D."/>
            <person name="Fischbach A.M."/>
            <person name="Uwamino Y."/>
            <person name="Inoue T."/>
            <person name="Honda A."/>
            <person name="Hattori M."/>
            <person name="Murai T."/>
            <person name="Xavier J.R."/>
            <person name="Hirose N."/>
            <person name="Honda K."/>
        </authorList>
    </citation>
    <scope>NUCLEOTIDE SEQUENCE [LARGE SCALE GENOMIC DNA]</scope>
    <source>
        <strain evidence="5 6">CE91-St30</strain>
    </source>
</reference>
<evidence type="ECO:0000256" key="2">
    <source>
        <dbReference type="SAM" id="MobiDB-lite"/>
    </source>
</evidence>